<organism evidence="1 2">
    <name type="scientific">Halteria grandinella</name>
    <dbReference type="NCBI Taxonomy" id="5974"/>
    <lineage>
        <taxon>Eukaryota</taxon>
        <taxon>Sar</taxon>
        <taxon>Alveolata</taxon>
        <taxon>Ciliophora</taxon>
        <taxon>Intramacronucleata</taxon>
        <taxon>Spirotrichea</taxon>
        <taxon>Stichotrichia</taxon>
        <taxon>Sporadotrichida</taxon>
        <taxon>Halteriidae</taxon>
        <taxon>Halteria</taxon>
    </lineage>
</organism>
<comment type="caution">
    <text evidence="1">The sequence shown here is derived from an EMBL/GenBank/DDBJ whole genome shotgun (WGS) entry which is preliminary data.</text>
</comment>
<protein>
    <submittedName>
        <fullName evidence="1">Uncharacterized protein</fullName>
    </submittedName>
</protein>
<evidence type="ECO:0000313" key="1">
    <source>
        <dbReference type="EMBL" id="TNV80673.1"/>
    </source>
</evidence>
<dbReference type="EMBL" id="RRYP01007202">
    <property type="protein sequence ID" value="TNV80673.1"/>
    <property type="molecule type" value="Genomic_DNA"/>
</dbReference>
<proteinExistence type="predicted"/>
<dbReference type="Proteomes" id="UP000785679">
    <property type="component" value="Unassembled WGS sequence"/>
</dbReference>
<accession>A0A8J8T426</accession>
<reference evidence="1" key="1">
    <citation type="submission" date="2019-06" db="EMBL/GenBank/DDBJ databases">
        <authorList>
            <person name="Zheng W."/>
        </authorList>
    </citation>
    <scope>NUCLEOTIDE SEQUENCE</scope>
    <source>
        <strain evidence="1">QDHG01</strain>
    </source>
</reference>
<gene>
    <name evidence="1" type="ORF">FGO68_gene14712</name>
</gene>
<evidence type="ECO:0000313" key="2">
    <source>
        <dbReference type="Proteomes" id="UP000785679"/>
    </source>
</evidence>
<sequence>MIAKKFGHVSIKMFLNSNYLHEHGKQVFALQNEIFKSSLLVSCHVDLNIKRENTNQKSIFSIAACIQTNKIHILTLGTSDLIFLNVDCINRIQNLKVLSNKDEGFKLVFENLDTPFPKTKFQIEIENPKLSQLESIYSNIPNYFDVQHCDIILNTDNFDSDIHSEIQQIKARFPKNKIITDVVIINESDQAVLEQTYNFLKGNPDTIQVSKYVEYAIKNQSGQNDQDTAFCLRNLSKFRISDIIEIFIDQSFILDEFEQKCECPMKMLLAIINIQDWATLLLQVFNRFCNYGNAKKLIIGRFGIKIQERKEELRDFFIKLSEFVNLNDLTLPLNVYDGVAEDIIEMLKKLQNLETLQFNNLEDNEYHQQVIQKVSHYIIENMGKLRVCEFIVKNTNNIEIISSNERANPLTITIGGYNQTQLIFDPRYGLKKLYNS</sequence>
<keyword evidence="2" id="KW-1185">Reference proteome</keyword>
<dbReference type="AlphaFoldDB" id="A0A8J8T426"/>
<name>A0A8J8T426_HALGN</name>